<keyword evidence="5" id="KW-0444">Lipid biosynthesis</keyword>
<evidence type="ECO:0000256" key="2">
    <source>
        <dbReference type="ARBA" id="ARBA00005189"/>
    </source>
</evidence>
<comment type="catalytic activity">
    <reaction evidence="10">
        <text>an acyl-CoA + a 1,2-diacyl-sn-glycerol = a triacyl-sn-glycerol + CoA</text>
        <dbReference type="Rhea" id="RHEA:10868"/>
        <dbReference type="ChEBI" id="CHEBI:17815"/>
        <dbReference type="ChEBI" id="CHEBI:57287"/>
        <dbReference type="ChEBI" id="CHEBI:58342"/>
        <dbReference type="ChEBI" id="CHEBI:64615"/>
        <dbReference type="EC" id="2.3.1.20"/>
    </reaction>
</comment>
<dbReference type="Proteomes" id="UP001501509">
    <property type="component" value="Unassembled WGS sequence"/>
</dbReference>
<evidence type="ECO:0000259" key="11">
    <source>
        <dbReference type="Pfam" id="PF03007"/>
    </source>
</evidence>
<dbReference type="InterPro" id="IPR045034">
    <property type="entry name" value="O-acyltransferase_WSD1-like"/>
</dbReference>
<evidence type="ECO:0000256" key="3">
    <source>
        <dbReference type="ARBA" id="ARBA00009587"/>
    </source>
</evidence>
<dbReference type="InterPro" id="IPR009721">
    <property type="entry name" value="O-acyltransferase_WSD1_C"/>
</dbReference>
<evidence type="ECO:0000313" key="14">
    <source>
        <dbReference type="Proteomes" id="UP001501509"/>
    </source>
</evidence>
<proteinExistence type="inferred from homology"/>
<dbReference type="Pfam" id="PF03007">
    <property type="entry name" value="WS_DGAT_cat"/>
    <property type="match status" value="1"/>
</dbReference>
<evidence type="ECO:0000256" key="9">
    <source>
        <dbReference type="ARBA" id="ARBA00023315"/>
    </source>
</evidence>
<keyword evidence="8" id="KW-0443">Lipid metabolism</keyword>
<dbReference type="Pfam" id="PF06974">
    <property type="entry name" value="WS_DGAT_C"/>
    <property type="match status" value="1"/>
</dbReference>
<dbReference type="EC" id="2.3.1.20" evidence="4"/>
<dbReference type="SUPFAM" id="SSF52777">
    <property type="entry name" value="CoA-dependent acyltransferases"/>
    <property type="match status" value="2"/>
</dbReference>
<dbReference type="InterPro" id="IPR004255">
    <property type="entry name" value="O-acyltransferase_WSD1_N"/>
</dbReference>
<feature type="domain" description="O-acyltransferase WSD1-like N-terminal" evidence="11">
    <location>
        <begin position="72"/>
        <end position="155"/>
    </location>
</feature>
<comment type="pathway">
    <text evidence="2">Lipid metabolism.</text>
</comment>
<evidence type="ECO:0000256" key="7">
    <source>
        <dbReference type="ARBA" id="ARBA00022798"/>
    </source>
</evidence>
<gene>
    <name evidence="13" type="ORF">GCM10010411_90510</name>
</gene>
<dbReference type="PANTHER" id="PTHR31650:SF1">
    <property type="entry name" value="WAX ESTER SYNTHASE_DIACYLGLYCEROL ACYLTRANSFERASE 4-RELATED"/>
    <property type="match status" value="1"/>
</dbReference>
<keyword evidence="9" id="KW-0012">Acyltransferase</keyword>
<evidence type="ECO:0000256" key="8">
    <source>
        <dbReference type="ARBA" id="ARBA00023098"/>
    </source>
</evidence>
<evidence type="ECO:0000256" key="1">
    <source>
        <dbReference type="ARBA" id="ARBA00004771"/>
    </source>
</evidence>
<comment type="similarity">
    <text evidence="3">Belongs to the long-chain O-acyltransferase family.</text>
</comment>
<evidence type="ECO:0000256" key="5">
    <source>
        <dbReference type="ARBA" id="ARBA00022516"/>
    </source>
</evidence>
<keyword evidence="14" id="KW-1185">Reference proteome</keyword>
<sequence>MPRSGHKHEERRHGAERIRVSSLERVLLEASSKEADQSAVNIGGLFLFDGTPPVLEDLRRLLTGQAGQAPVLGYKLSSGATHWERDPAFQAGRHVQELQARPGTDVLAAAQQAVAQPFDRGRPMWRLVLIHGYSATEYALCYCAHHAYQDGLAIEGTIQALFGAGTLPEPAGNELSAKVRPWNWPAPRKLGFPLAPTFDWSVTRRPLTGQRKVLSFDLDQAALQDITRATGASRNQVCLATLAGALSDWTPGDWATPTRRARRGPHIGMPLNLRSAESSACLGNQFGMMRLPLPCHRPCPVDQLTDVMRRTGARQLQRQREIHASFQRLPGFVVRPMARRSTHPRYLTMGVSTVRTDRITVAGTEVRAIFALPPLLPGHHMMIVLFQYGDQVTPTLIFDGAIGDADRLERLWQRSLIRLRDALDTKGSLGR</sequence>
<dbReference type="InterPro" id="IPR023213">
    <property type="entry name" value="CAT-like_dom_sf"/>
</dbReference>
<keyword evidence="7" id="KW-0319">Glycerol metabolism</keyword>
<keyword evidence="6" id="KW-0808">Transferase</keyword>
<evidence type="ECO:0000256" key="10">
    <source>
        <dbReference type="ARBA" id="ARBA00048109"/>
    </source>
</evidence>
<protein>
    <recommendedName>
        <fullName evidence="4">diacylglycerol O-acyltransferase</fullName>
        <ecNumber evidence="4">2.3.1.20</ecNumber>
    </recommendedName>
</protein>
<dbReference type="RefSeq" id="WP_344548963.1">
    <property type="nucleotide sequence ID" value="NZ_BAAATD010000021.1"/>
</dbReference>
<feature type="domain" description="O-acyltransferase WSD1 C-terminal" evidence="12">
    <location>
        <begin position="283"/>
        <end position="418"/>
    </location>
</feature>
<name>A0ABN3QWB0_9ACTN</name>
<comment type="caution">
    <text evidence="13">The sequence shown here is derived from an EMBL/GenBank/DDBJ whole genome shotgun (WGS) entry which is preliminary data.</text>
</comment>
<evidence type="ECO:0000256" key="4">
    <source>
        <dbReference type="ARBA" id="ARBA00013244"/>
    </source>
</evidence>
<dbReference type="Gene3D" id="3.30.559.10">
    <property type="entry name" value="Chloramphenicol acetyltransferase-like domain"/>
    <property type="match status" value="1"/>
</dbReference>
<evidence type="ECO:0000256" key="6">
    <source>
        <dbReference type="ARBA" id="ARBA00022679"/>
    </source>
</evidence>
<dbReference type="Gene3D" id="3.30.559.30">
    <property type="entry name" value="Nonribosomal peptide synthetase, condensation domain"/>
    <property type="match status" value="1"/>
</dbReference>
<accession>A0ABN3QWB0</accession>
<evidence type="ECO:0000313" key="13">
    <source>
        <dbReference type="EMBL" id="GAA2637031.1"/>
    </source>
</evidence>
<dbReference type="EMBL" id="BAAATD010000021">
    <property type="protein sequence ID" value="GAA2637031.1"/>
    <property type="molecule type" value="Genomic_DNA"/>
</dbReference>
<dbReference type="PANTHER" id="PTHR31650">
    <property type="entry name" value="O-ACYLTRANSFERASE (WSD1-LIKE) FAMILY PROTEIN"/>
    <property type="match status" value="1"/>
</dbReference>
<reference evidence="13 14" key="1">
    <citation type="journal article" date="2019" name="Int. J. Syst. Evol. Microbiol.">
        <title>The Global Catalogue of Microorganisms (GCM) 10K type strain sequencing project: providing services to taxonomists for standard genome sequencing and annotation.</title>
        <authorList>
            <consortium name="The Broad Institute Genomics Platform"/>
            <consortium name="The Broad Institute Genome Sequencing Center for Infectious Disease"/>
            <person name="Wu L."/>
            <person name="Ma J."/>
        </authorList>
    </citation>
    <scope>NUCLEOTIDE SEQUENCE [LARGE SCALE GENOMIC DNA]</scope>
    <source>
        <strain evidence="13 14">JCM 6833</strain>
    </source>
</reference>
<comment type="pathway">
    <text evidence="1">Glycerolipid metabolism; triacylglycerol biosynthesis.</text>
</comment>
<evidence type="ECO:0000259" key="12">
    <source>
        <dbReference type="Pfam" id="PF06974"/>
    </source>
</evidence>
<organism evidence="13 14">
    <name type="scientific">Actinomadura fulvescens</name>
    <dbReference type="NCBI Taxonomy" id="46160"/>
    <lineage>
        <taxon>Bacteria</taxon>
        <taxon>Bacillati</taxon>
        <taxon>Actinomycetota</taxon>
        <taxon>Actinomycetes</taxon>
        <taxon>Streptosporangiales</taxon>
        <taxon>Thermomonosporaceae</taxon>
        <taxon>Actinomadura</taxon>
    </lineage>
</organism>